<evidence type="ECO:0000259" key="1">
    <source>
        <dbReference type="Pfam" id="PF13524"/>
    </source>
</evidence>
<reference evidence="2" key="1">
    <citation type="submission" date="2013-12" db="EMBL/GenBank/DDBJ databases">
        <authorList>
            <person name="Linke B."/>
        </authorList>
    </citation>
    <scope>NUCLEOTIDE SEQUENCE [LARGE SCALE GENOMIC DNA]</scope>
    <source>
        <strain evidence="2">CRIB-18</strain>
    </source>
</reference>
<dbReference type="InterPro" id="IPR055259">
    <property type="entry name" value="YkvP/CgeB_Glyco_trans-like"/>
</dbReference>
<name>A0A090D020_9BACT</name>
<dbReference type="Proteomes" id="UP000031552">
    <property type="component" value="Unassembled WGS sequence"/>
</dbReference>
<organism evidence="2 3">
    <name type="scientific">Candidatus Criblamydia sequanensis CRIB-18</name>
    <dbReference type="NCBI Taxonomy" id="1437425"/>
    <lineage>
        <taxon>Bacteria</taxon>
        <taxon>Pseudomonadati</taxon>
        <taxon>Chlamydiota</taxon>
        <taxon>Chlamydiia</taxon>
        <taxon>Parachlamydiales</taxon>
        <taxon>Candidatus Criblamydiaceae</taxon>
        <taxon>Candidatus Criblamydia</taxon>
    </lineage>
</organism>
<keyword evidence="3" id="KW-1185">Reference proteome</keyword>
<gene>
    <name evidence="2" type="ORF">CSEC_0039</name>
</gene>
<dbReference type="AlphaFoldDB" id="A0A090D020"/>
<reference evidence="2" key="2">
    <citation type="submission" date="2014-09" db="EMBL/GenBank/DDBJ databases">
        <title>Criblamydia sequanensis harbors a mega-plasmid encoding arsenite resistance.</title>
        <authorList>
            <person name="Bertelli C."/>
            <person name="Goesmann A."/>
            <person name="Greub G."/>
        </authorList>
    </citation>
    <scope>NUCLEOTIDE SEQUENCE [LARGE SCALE GENOMIC DNA]</scope>
    <source>
        <strain evidence="2">CRIB-18</strain>
    </source>
</reference>
<comment type="caution">
    <text evidence="2">The sequence shown here is derived from an EMBL/GenBank/DDBJ whole genome shotgun (WGS) entry which is preliminary data.</text>
</comment>
<evidence type="ECO:0000313" key="3">
    <source>
        <dbReference type="Proteomes" id="UP000031552"/>
    </source>
</evidence>
<accession>A0A090D020</accession>
<dbReference type="eggNOG" id="COG4641">
    <property type="taxonomic scope" value="Bacteria"/>
</dbReference>
<dbReference type="Pfam" id="PF13524">
    <property type="entry name" value="Glyco_trans_1_2"/>
    <property type="match status" value="1"/>
</dbReference>
<evidence type="ECO:0000313" key="2">
    <source>
        <dbReference type="EMBL" id="CDR32883.1"/>
    </source>
</evidence>
<feature type="domain" description="Spore protein YkvP/CgeB glycosyl transferase-like" evidence="1">
    <location>
        <begin position="229"/>
        <end position="381"/>
    </location>
</feature>
<dbReference type="RefSeq" id="WP_041016409.1">
    <property type="nucleotide sequence ID" value="NZ_CCEJ010000001.1"/>
</dbReference>
<sequence length="388" mass="44731">MIERILFLTNYNQYDSKRHFAKYFAEALRFFGIDTLELDVNQGKLNRSHLEKIETFNPTLTASFHSFIPISGQKFLWDMLKKPHLAILVDPVLYSLAMIKSPLVTISCVDLFDVENLLSFGFKKTFFLPHAVPKSLAEEPLREKIYDVTFIGSCYDYETLRKSWEKKLPEGAKEALSLSIELVMNDNATPLQVALVKSWNHLGLSPQGVNFEELFNYLDLYTRGLDRIKLIRAIPEEVKVHVFGANAEGDFLPKNSWEHYLGDKKNVILHSPVSFLDSLNVLRASKISLNSFPFFKNGTHERLFTGSALGSLVATSDNLWVRRNFIDDEDILIVPPKGWDQAGKRIMDVLKDTKKREEMALRGREKTLKFHTWHNRAETLIQEMNQFL</sequence>
<protein>
    <recommendedName>
        <fullName evidence="1">Spore protein YkvP/CgeB glycosyl transferase-like domain-containing protein</fullName>
    </recommendedName>
</protein>
<dbReference type="SUPFAM" id="SSF53756">
    <property type="entry name" value="UDP-Glycosyltransferase/glycogen phosphorylase"/>
    <property type="match status" value="1"/>
</dbReference>
<dbReference type="OrthoDB" id="5756516at2"/>
<proteinExistence type="predicted"/>
<dbReference type="EMBL" id="CCEJ010000001">
    <property type="protein sequence ID" value="CDR32883.1"/>
    <property type="molecule type" value="Genomic_DNA"/>
</dbReference>